<organism evidence="1 2">
    <name type="scientific">Nonomuraea monospora</name>
    <dbReference type="NCBI Taxonomy" id="568818"/>
    <lineage>
        <taxon>Bacteria</taxon>
        <taxon>Bacillati</taxon>
        <taxon>Actinomycetota</taxon>
        <taxon>Actinomycetes</taxon>
        <taxon>Streptosporangiales</taxon>
        <taxon>Streptosporangiaceae</taxon>
        <taxon>Nonomuraea</taxon>
    </lineage>
</organism>
<proteinExistence type="predicted"/>
<protein>
    <submittedName>
        <fullName evidence="1">Uncharacterized protein</fullName>
    </submittedName>
</protein>
<evidence type="ECO:0000313" key="1">
    <source>
        <dbReference type="EMBL" id="GAA2208576.1"/>
    </source>
</evidence>
<dbReference type="EMBL" id="BAAAQX010000009">
    <property type="protein sequence ID" value="GAA2208576.1"/>
    <property type="molecule type" value="Genomic_DNA"/>
</dbReference>
<dbReference type="RefSeq" id="WP_344476847.1">
    <property type="nucleotide sequence ID" value="NZ_BAAAQX010000009.1"/>
</dbReference>
<gene>
    <name evidence="1" type="ORF">GCM10009850_040340</name>
</gene>
<reference evidence="1 2" key="1">
    <citation type="journal article" date="2019" name="Int. J. Syst. Evol. Microbiol.">
        <title>The Global Catalogue of Microorganisms (GCM) 10K type strain sequencing project: providing services to taxonomists for standard genome sequencing and annotation.</title>
        <authorList>
            <consortium name="The Broad Institute Genomics Platform"/>
            <consortium name="The Broad Institute Genome Sequencing Center for Infectious Disease"/>
            <person name="Wu L."/>
            <person name="Ma J."/>
        </authorList>
    </citation>
    <scope>NUCLEOTIDE SEQUENCE [LARGE SCALE GENOMIC DNA]</scope>
    <source>
        <strain evidence="1 2">JCM 16114</strain>
    </source>
</reference>
<accession>A0ABN3CHA9</accession>
<comment type="caution">
    <text evidence="1">The sequence shown here is derived from an EMBL/GenBank/DDBJ whole genome shotgun (WGS) entry which is preliminary data.</text>
</comment>
<sequence length="59" mass="6668">MTAHDVARRLPAIPQLRDLSRSMAVLDAILSPEDFDRYHFFDTGWSPRGGAGLDAQRLR</sequence>
<evidence type="ECO:0000313" key="2">
    <source>
        <dbReference type="Proteomes" id="UP001499843"/>
    </source>
</evidence>
<keyword evidence="2" id="KW-1185">Reference proteome</keyword>
<name>A0ABN3CHA9_9ACTN</name>
<dbReference type="Proteomes" id="UP001499843">
    <property type="component" value="Unassembled WGS sequence"/>
</dbReference>